<comment type="pathway">
    <text evidence="2 14">Cell wall biogenesis; peptidoglycan biosynthesis.</text>
</comment>
<keyword evidence="5 14" id="KW-0436">Ligase</keyword>
<feature type="binding site" evidence="14">
    <location>
        <begin position="119"/>
        <end position="125"/>
    </location>
    <ligand>
        <name>ATP</name>
        <dbReference type="ChEBI" id="CHEBI:30616"/>
    </ligand>
</feature>
<dbReference type="InterPro" id="IPR050061">
    <property type="entry name" value="MurCDEF_pg_biosynth"/>
</dbReference>
<evidence type="ECO:0000256" key="6">
    <source>
        <dbReference type="ARBA" id="ARBA00022618"/>
    </source>
</evidence>
<keyword evidence="8 14" id="KW-0067">ATP-binding</keyword>
<dbReference type="GO" id="GO:0005524">
    <property type="term" value="F:ATP binding"/>
    <property type="evidence" value="ECO:0007669"/>
    <property type="project" value="UniProtKB-UniRule"/>
</dbReference>
<dbReference type="RefSeq" id="WP_204971642.1">
    <property type="nucleotide sequence ID" value="NZ_JAAZTS010000010.1"/>
</dbReference>
<dbReference type="InterPro" id="IPR004101">
    <property type="entry name" value="Mur_ligase_C"/>
</dbReference>
<dbReference type="Pfam" id="PF08245">
    <property type="entry name" value="Mur_ligase_M"/>
    <property type="match status" value="1"/>
</dbReference>
<dbReference type="Gene3D" id="3.90.190.20">
    <property type="entry name" value="Mur ligase, C-terminal domain"/>
    <property type="match status" value="1"/>
</dbReference>
<protein>
    <recommendedName>
        <fullName evidence="3 14">UDP-N-acetylmuramate--L-alanine ligase</fullName>
        <ecNumber evidence="3 14">6.3.2.8</ecNumber>
    </recommendedName>
    <alternativeName>
        <fullName evidence="14">UDP-N-acetylmuramoyl-L-alanine synthetase</fullName>
    </alternativeName>
</protein>
<dbReference type="Pfam" id="PF01225">
    <property type="entry name" value="Mur_ligase"/>
    <property type="match status" value="1"/>
</dbReference>
<dbReference type="InterPro" id="IPR013221">
    <property type="entry name" value="Mur_ligase_cen"/>
</dbReference>
<dbReference type="SUPFAM" id="SSF53244">
    <property type="entry name" value="MurD-like peptide ligases, peptide-binding domain"/>
    <property type="match status" value="1"/>
</dbReference>
<dbReference type="PANTHER" id="PTHR43445:SF3">
    <property type="entry name" value="UDP-N-ACETYLMURAMATE--L-ALANINE LIGASE"/>
    <property type="match status" value="1"/>
</dbReference>
<dbReference type="Pfam" id="PF02875">
    <property type="entry name" value="Mur_ligase_C"/>
    <property type="match status" value="1"/>
</dbReference>
<keyword evidence="4 14" id="KW-0963">Cytoplasm</keyword>
<evidence type="ECO:0000256" key="14">
    <source>
        <dbReference type="HAMAP-Rule" id="MF_00046"/>
    </source>
</evidence>
<organism evidence="19 20">
    <name type="scientific">Caecibacteroides pullorum</name>
    <dbReference type="NCBI Taxonomy" id="2725562"/>
    <lineage>
        <taxon>Bacteria</taxon>
        <taxon>Pseudomonadati</taxon>
        <taxon>Bacteroidota</taxon>
        <taxon>Bacteroidia</taxon>
        <taxon>Bacteroidales</taxon>
        <taxon>Bacteroidaceae</taxon>
        <taxon>Caecibacteroides</taxon>
    </lineage>
</organism>
<keyword evidence="15" id="KW-0812">Transmembrane</keyword>
<evidence type="ECO:0000256" key="12">
    <source>
        <dbReference type="ARBA" id="ARBA00023316"/>
    </source>
</evidence>
<evidence type="ECO:0000256" key="13">
    <source>
        <dbReference type="ARBA" id="ARBA00047833"/>
    </source>
</evidence>
<keyword evidence="6 14" id="KW-0132">Cell division</keyword>
<sequence length="459" mass="51419">MNIETIQSVYFVGAGGIGMSALIRYFLSLGKRVAGYDRTPSELTARLVEEGAVIHYEEDVNQIPEWCRDAATTLIVYTPAIPNEHAELNYFRTNGFEIHKRAQVLGIITRSSKALCVAGTHGKTTTSTMAAHLLQQSHVGCTAFLGGISKNYGTNLLLSQESPYTVIEADEFDRSFHWLSPYMSVITATDPDHLDIYGTREAYLESFRHYTTLIQPGGALILHEGLALQPDVQSGVKVYTYSRDHGDFHAENIRIGGGDIYVDFVAPDTRICDVQLGVPVSINIDNGVAAMALAHLNGVTDEEIKRGMASFRGVDRRFDFKLKTDRIVFLSDYAHHPAEIAQSVRSIRELYQDKKITAIFQPHLYTRTRDFYHEFADSLSLLDEVILTDIYPAREEPIPGVSSQLIYDQLRPGIEKCLCRKEDVLALLETKDIEVLIVLGAGDMDNYVPQITRLLEQRR</sequence>
<comment type="caution">
    <text evidence="19">The sequence shown here is derived from an EMBL/GenBank/DDBJ whole genome shotgun (WGS) entry which is preliminary data.</text>
</comment>
<keyword evidence="15" id="KW-1133">Transmembrane helix</keyword>
<evidence type="ECO:0000256" key="7">
    <source>
        <dbReference type="ARBA" id="ARBA00022741"/>
    </source>
</evidence>
<dbReference type="Proteomes" id="UP000698924">
    <property type="component" value="Unassembled WGS sequence"/>
</dbReference>
<evidence type="ECO:0000256" key="9">
    <source>
        <dbReference type="ARBA" id="ARBA00022960"/>
    </source>
</evidence>
<evidence type="ECO:0000313" key="20">
    <source>
        <dbReference type="Proteomes" id="UP000698924"/>
    </source>
</evidence>
<dbReference type="Gene3D" id="3.40.50.720">
    <property type="entry name" value="NAD(P)-binding Rossmann-like Domain"/>
    <property type="match status" value="1"/>
</dbReference>
<feature type="domain" description="Mur ligase C-terminal" evidence="17">
    <location>
        <begin position="316"/>
        <end position="441"/>
    </location>
</feature>
<comment type="function">
    <text evidence="14">Cell wall formation.</text>
</comment>
<dbReference type="NCBIfam" id="TIGR01082">
    <property type="entry name" value="murC"/>
    <property type="match status" value="1"/>
</dbReference>
<comment type="catalytic activity">
    <reaction evidence="13 14">
        <text>UDP-N-acetyl-alpha-D-muramate + L-alanine + ATP = UDP-N-acetyl-alpha-D-muramoyl-L-alanine + ADP + phosphate + H(+)</text>
        <dbReference type="Rhea" id="RHEA:23372"/>
        <dbReference type="ChEBI" id="CHEBI:15378"/>
        <dbReference type="ChEBI" id="CHEBI:30616"/>
        <dbReference type="ChEBI" id="CHEBI:43474"/>
        <dbReference type="ChEBI" id="CHEBI:57972"/>
        <dbReference type="ChEBI" id="CHEBI:70757"/>
        <dbReference type="ChEBI" id="CHEBI:83898"/>
        <dbReference type="ChEBI" id="CHEBI:456216"/>
        <dbReference type="EC" id="6.3.2.8"/>
    </reaction>
</comment>
<reference evidence="19 20" key="1">
    <citation type="journal article" date="2021" name="Sci. Rep.">
        <title>The distribution of antibiotic resistance genes in chicken gut microbiota commensals.</title>
        <authorList>
            <person name="Juricova H."/>
            <person name="Matiasovicova J."/>
            <person name="Kubasova T."/>
            <person name="Cejkova D."/>
            <person name="Rychlik I."/>
        </authorList>
    </citation>
    <scope>NUCLEOTIDE SEQUENCE [LARGE SCALE GENOMIC DNA]</scope>
    <source>
        <strain evidence="19 20">An421</strain>
    </source>
</reference>
<evidence type="ECO:0000256" key="3">
    <source>
        <dbReference type="ARBA" id="ARBA00012211"/>
    </source>
</evidence>
<dbReference type="InterPro" id="IPR005758">
    <property type="entry name" value="UDP-N-AcMur_Ala_ligase_MurC"/>
</dbReference>
<feature type="domain" description="Mur ligase central" evidence="18">
    <location>
        <begin position="117"/>
        <end position="294"/>
    </location>
</feature>
<dbReference type="GO" id="GO:0008360">
    <property type="term" value="P:regulation of cell shape"/>
    <property type="evidence" value="ECO:0007669"/>
    <property type="project" value="UniProtKB-KW"/>
</dbReference>
<dbReference type="InterPro" id="IPR036615">
    <property type="entry name" value="Mur_ligase_C_dom_sf"/>
</dbReference>
<dbReference type="GO" id="GO:0008763">
    <property type="term" value="F:UDP-N-acetylmuramate-L-alanine ligase activity"/>
    <property type="evidence" value="ECO:0007669"/>
    <property type="project" value="UniProtKB-UniRule"/>
</dbReference>
<dbReference type="InterPro" id="IPR000713">
    <property type="entry name" value="Mur_ligase_N"/>
</dbReference>
<dbReference type="GO" id="GO:0071555">
    <property type="term" value="P:cell wall organization"/>
    <property type="evidence" value="ECO:0007669"/>
    <property type="project" value="UniProtKB-KW"/>
</dbReference>
<evidence type="ECO:0000259" key="16">
    <source>
        <dbReference type="Pfam" id="PF01225"/>
    </source>
</evidence>
<keyword evidence="12 14" id="KW-0961">Cell wall biogenesis/degradation</keyword>
<evidence type="ECO:0000259" key="18">
    <source>
        <dbReference type="Pfam" id="PF08245"/>
    </source>
</evidence>
<evidence type="ECO:0000256" key="11">
    <source>
        <dbReference type="ARBA" id="ARBA00023306"/>
    </source>
</evidence>
<keyword evidence="15" id="KW-0472">Membrane</keyword>
<proteinExistence type="inferred from homology"/>
<keyword evidence="10 14" id="KW-0573">Peptidoglycan synthesis</keyword>
<keyword evidence="20" id="KW-1185">Reference proteome</keyword>
<evidence type="ECO:0000256" key="15">
    <source>
        <dbReference type="SAM" id="Phobius"/>
    </source>
</evidence>
<evidence type="ECO:0000256" key="10">
    <source>
        <dbReference type="ARBA" id="ARBA00022984"/>
    </source>
</evidence>
<dbReference type="EMBL" id="JACJMO010000009">
    <property type="protein sequence ID" value="MBM6857522.1"/>
    <property type="molecule type" value="Genomic_DNA"/>
</dbReference>
<keyword evidence="11 14" id="KW-0131">Cell cycle</keyword>
<feature type="transmembrane region" description="Helical" evidence="15">
    <location>
        <begin position="6"/>
        <end position="27"/>
    </location>
</feature>
<accession>A0AA41DAX9</accession>
<dbReference type="HAMAP" id="MF_00046">
    <property type="entry name" value="MurC"/>
    <property type="match status" value="1"/>
</dbReference>
<dbReference type="AlphaFoldDB" id="A0AA41DAX9"/>
<comment type="subcellular location">
    <subcellularLocation>
        <location evidence="1 14">Cytoplasm</location>
    </subcellularLocation>
</comment>
<keyword evidence="7 14" id="KW-0547">Nucleotide-binding</keyword>
<feature type="domain" description="Mur ligase N-terminal catalytic" evidence="16">
    <location>
        <begin position="9"/>
        <end position="111"/>
    </location>
</feature>
<comment type="similarity">
    <text evidence="14">Belongs to the MurCDEF family.</text>
</comment>
<evidence type="ECO:0000256" key="2">
    <source>
        <dbReference type="ARBA" id="ARBA00004752"/>
    </source>
</evidence>
<evidence type="ECO:0000256" key="8">
    <source>
        <dbReference type="ARBA" id="ARBA00022840"/>
    </source>
</evidence>
<dbReference type="GO" id="GO:0009252">
    <property type="term" value="P:peptidoglycan biosynthetic process"/>
    <property type="evidence" value="ECO:0007669"/>
    <property type="project" value="UniProtKB-UniRule"/>
</dbReference>
<name>A0AA41DAX9_9BACT</name>
<evidence type="ECO:0000259" key="17">
    <source>
        <dbReference type="Pfam" id="PF02875"/>
    </source>
</evidence>
<evidence type="ECO:0000256" key="5">
    <source>
        <dbReference type="ARBA" id="ARBA00022598"/>
    </source>
</evidence>
<keyword evidence="9 14" id="KW-0133">Cell shape</keyword>
<dbReference type="SUPFAM" id="SSF51984">
    <property type="entry name" value="MurCD N-terminal domain"/>
    <property type="match status" value="1"/>
</dbReference>
<evidence type="ECO:0000313" key="19">
    <source>
        <dbReference type="EMBL" id="MBM6857522.1"/>
    </source>
</evidence>
<dbReference type="SUPFAM" id="SSF53623">
    <property type="entry name" value="MurD-like peptide ligases, catalytic domain"/>
    <property type="match status" value="1"/>
</dbReference>
<dbReference type="InterPro" id="IPR036565">
    <property type="entry name" value="Mur-like_cat_sf"/>
</dbReference>
<dbReference type="PANTHER" id="PTHR43445">
    <property type="entry name" value="UDP-N-ACETYLMURAMATE--L-ALANINE LIGASE-RELATED"/>
    <property type="match status" value="1"/>
</dbReference>
<evidence type="ECO:0000256" key="4">
    <source>
        <dbReference type="ARBA" id="ARBA00022490"/>
    </source>
</evidence>
<dbReference type="GO" id="GO:0051301">
    <property type="term" value="P:cell division"/>
    <property type="evidence" value="ECO:0007669"/>
    <property type="project" value="UniProtKB-KW"/>
</dbReference>
<dbReference type="Gene3D" id="3.40.1190.10">
    <property type="entry name" value="Mur-like, catalytic domain"/>
    <property type="match status" value="1"/>
</dbReference>
<gene>
    <name evidence="14" type="primary">murC</name>
    <name evidence="19" type="ORF">H6D15_07925</name>
</gene>
<dbReference type="GO" id="GO:0005737">
    <property type="term" value="C:cytoplasm"/>
    <property type="evidence" value="ECO:0007669"/>
    <property type="project" value="UniProtKB-SubCell"/>
</dbReference>
<evidence type="ECO:0000256" key="1">
    <source>
        <dbReference type="ARBA" id="ARBA00004496"/>
    </source>
</evidence>
<dbReference type="EC" id="6.3.2.8" evidence="3 14"/>